<evidence type="ECO:0000313" key="10">
    <source>
        <dbReference type="EMBL" id="NVD28712.1"/>
    </source>
</evidence>
<keyword evidence="6" id="KW-0720">Serine protease</keyword>
<dbReference type="InterPro" id="IPR029058">
    <property type="entry name" value="AB_hydrolase_fold"/>
</dbReference>
<evidence type="ECO:0000256" key="7">
    <source>
        <dbReference type="SAM" id="SignalP"/>
    </source>
</evidence>
<dbReference type="InterPro" id="IPR023302">
    <property type="entry name" value="Pept_S9A_N"/>
</dbReference>
<dbReference type="PRINTS" id="PR00862">
    <property type="entry name" value="PROLIGOPTASE"/>
</dbReference>
<keyword evidence="11" id="KW-1185">Reference proteome</keyword>
<gene>
    <name evidence="10" type="ORF">HUO14_12495</name>
</gene>
<name>A0ABX2N4S6_9SPHN</name>
<keyword evidence="5" id="KW-0378">Hydrolase</keyword>
<comment type="caution">
    <text evidence="10">The sequence shown here is derived from an EMBL/GenBank/DDBJ whole genome shotgun (WGS) entry which is preliminary data.</text>
</comment>
<dbReference type="SUPFAM" id="SSF50993">
    <property type="entry name" value="Peptidase/esterase 'gauge' domain"/>
    <property type="match status" value="1"/>
</dbReference>
<feature type="domain" description="Peptidase S9 prolyl oligopeptidase catalytic" evidence="8">
    <location>
        <begin position="503"/>
        <end position="709"/>
    </location>
</feature>
<dbReference type="InterPro" id="IPR002471">
    <property type="entry name" value="Pept_S9_AS"/>
</dbReference>
<evidence type="ECO:0000256" key="2">
    <source>
        <dbReference type="ARBA" id="ARBA00005228"/>
    </source>
</evidence>
<dbReference type="Gene3D" id="3.40.50.1820">
    <property type="entry name" value="alpha/beta hydrolase"/>
    <property type="match status" value="1"/>
</dbReference>
<dbReference type="InterPro" id="IPR051167">
    <property type="entry name" value="Prolyl_oligopep/macrocyclase"/>
</dbReference>
<organism evidence="10 11">
    <name type="scientific">Parasphingorhabdus flavimaris</name>
    <dbReference type="NCBI Taxonomy" id="266812"/>
    <lineage>
        <taxon>Bacteria</taxon>
        <taxon>Pseudomonadati</taxon>
        <taxon>Pseudomonadota</taxon>
        <taxon>Alphaproteobacteria</taxon>
        <taxon>Sphingomonadales</taxon>
        <taxon>Sphingomonadaceae</taxon>
        <taxon>Parasphingorhabdus</taxon>
    </lineage>
</organism>
<evidence type="ECO:0000256" key="5">
    <source>
        <dbReference type="ARBA" id="ARBA00022801"/>
    </source>
</evidence>
<evidence type="ECO:0000256" key="4">
    <source>
        <dbReference type="ARBA" id="ARBA00022670"/>
    </source>
</evidence>
<dbReference type="InterPro" id="IPR001375">
    <property type="entry name" value="Peptidase_S9_cat"/>
</dbReference>
<evidence type="ECO:0000259" key="8">
    <source>
        <dbReference type="Pfam" id="PF00326"/>
    </source>
</evidence>
<dbReference type="InterPro" id="IPR002470">
    <property type="entry name" value="Peptidase_S9A"/>
</dbReference>
<dbReference type="SUPFAM" id="SSF53474">
    <property type="entry name" value="alpha/beta-Hydrolases"/>
    <property type="match status" value="1"/>
</dbReference>
<dbReference type="RefSeq" id="WP_176280118.1">
    <property type="nucleotide sequence ID" value="NZ_JABWMH010000003.1"/>
</dbReference>
<sequence>MRSLTILTLAIGLAAIAPAQAAEHENKETPLTYPETKTVDVVDEQFGEYISDPYRWLENDVREDAEVADWVKAQNAVTDAYLETLPGRDALAQSMEELFDYDDLGNPVEAGGKYFYERKSGGQNQAVLYVRDGAEGEERALIDPAGWSDDGATALAGWKPSGDGSLLAYAVQDGGSDWRTLKVLDVKTGEVRADTVEWAKFTDLVWMPQNFGFLYSRFPEPEEGEAFQSLNENHAVYLHLIGTDQEKDTKVYATPDQPELNHVADLTSDKEWVVITSSSGTDDRYEITLVKVDAPKLETRKLVSGFENDWRLIDGAGDTLYFVTNKDAPRLRVVKTDLSADQPEFTELVAESDAVVDGAMIVGNRLVVSYLVDAKSQLSVFDLDGEALGTLDLPGPGQVGSLSGSMKSDEGFFTFQSFNRPTTVFRYEPSSEPTVWAAPSLPFDPDTVEVSQRFYESKDGTKIPMFLVHMKGQDLSEGAPTMLYGYGGFNISVLPQYKPAWMAWIKAGGVFASANLRGGGEYGKEWHDGGRLQNKQNVFDDFIAAGEYLLTMGITSQNGLAIEGRSNGGLLVGAVMNQRPDLFTAGHAAVGVMDMLRFDRFTAGRYWVDDYGYPNKEQDFRTQLAYSPYHNIEDGIDYPALIVSTADTDDRVVPGHSFKYTARLQALDTGDKPHIIRIETRAGHGSGKPTDKVIEEYSDIYAFLAHATGLELDQ</sequence>
<evidence type="ECO:0000256" key="1">
    <source>
        <dbReference type="ARBA" id="ARBA00001070"/>
    </source>
</evidence>
<dbReference type="Gene3D" id="2.130.10.120">
    <property type="entry name" value="Prolyl oligopeptidase, N-terminal domain"/>
    <property type="match status" value="1"/>
</dbReference>
<feature type="signal peptide" evidence="7">
    <location>
        <begin position="1"/>
        <end position="21"/>
    </location>
</feature>
<accession>A0ABX2N4S6</accession>
<dbReference type="PANTHER" id="PTHR42881:SF2">
    <property type="entry name" value="PROLYL ENDOPEPTIDASE"/>
    <property type="match status" value="1"/>
</dbReference>
<proteinExistence type="inferred from homology"/>
<feature type="domain" description="Peptidase S9A N-terminal" evidence="9">
    <location>
        <begin position="34"/>
        <end position="432"/>
    </location>
</feature>
<dbReference type="Pfam" id="PF02897">
    <property type="entry name" value="Peptidase_S9_N"/>
    <property type="match status" value="1"/>
</dbReference>
<evidence type="ECO:0000259" key="9">
    <source>
        <dbReference type="Pfam" id="PF02897"/>
    </source>
</evidence>
<dbReference type="Proteomes" id="UP000652427">
    <property type="component" value="Unassembled WGS sequence"/>
</dbReference>
<comment type="catalytic activity">
    <reaction evidence="1">
        <text>Hydrolysis of Pro-|-Xaa &gt;&gt; Ala-|-Xaa in oligopeptides.</text>
        <dbReference type="EC" id="3.4.21.26"/>
    </reaction>
</comment>
<keyword evidence="7" id="KW-0732">Signal</keyword>
<keyword evidence="4" id="KW-0645">Protease</keyword>
<evidence type="ECO:0000313" key="11">
    <source>
        <dbReference type="Proteomes" id="UP000652427"/>
    </source>
</evidence>
<feature type="chain" id="PRO_5047072660" description="prolyl oligopeptidase" evidence="7">
    <location>
        <begin position="22"/>
        <end position="714"/>
    </location>
</feature>
<evidence type="ECO:0000256" key="3">
    <source>
        <dbReference type="ARBA" id="ARBA00011897"/>
    </source>
</evidence>
<dbReference type="PROSITE" id="PS00708">
    <property type="entry name" value="PRO_ENDOPEP_SER"/>
    <property type="match status" value="1"/>
</dbReference>
<dbReference type="Pfam" id="PF00326">
    <property type="entry name" value="Peptidase_S9"/>
    <property type="match status" value="1"/>
</dbReference>
<dbReference type="EMBL" id="JABWMH010000003">
    <property type="protein sequence ID" value="NVD28712.1"/>
    <property type="molecule type" value="Genomic_DNA"/>
</dbReference>
<protein>
    <recommendedName>
        <fullName evidence="3">prolyl oligopeptidase</fullName>
        <ecNumber evidence="3">3.4.21.26</ecNumber>
    </recommendedName>
</protein>
<reference evidence="10 11" key="1">
    <citation type="submission" date="2020-06" db="EMBL/GenBank/DDBJ databases">
        <authorList>
            <person name="Kim S.-J."/>
            <person name="Park S.-J."/>
        </authorList>
    </citation>
    <scope>NUCLEOTIDE SEQUENCE [LARGE SCALE GENOMIC DNA]</scope>
    <source>
        <strain evidence="10 11">SW-151</strain>
    </source>
</reference>
<evidence type="ECO:0000256" key="6">
    <source>
        <dbReference type="ARBA" id="ARBA00022825"/>
    </source>
</evidence>
<dbReference type="PANTHER" id="PTHR42881">
    <property type="entry name" value="PROLYL ENDOPEPTIDASE"/>
    <property type="match status" value="1"/>
</dbReference>
<comment type="similarity">
    <text evidence="2">Belongs to the peptidase S9A family.</text>
</comment>
<dbReference type="EC" id="3.4.21.26" evidence="3"/>